<keyword evidence="4" id="KW-1185">Reference proteome</keyword>
<name>A0AAD9D6R3_9STRA</name>
<dbReference type="AlphaFoldDB" id="A0AAD9D6R3"/>
<dbReference type="Proteomes" id="UP001224775">
    <property type="component" value="Unassembled WGS sequence"/>
</dbReference>
<dbReference type="EMBL" id="JATAAI010000030">
    <property type="protein sequence ID" value="KAK1736002.1"/>
    <property type="molecule type" value="Genomic_DNA"/>
</dbReference>
<organism evidence="3 4">
    <name type="scientific">Skeletonema marinoi</name>
    <dbReference type="NCBI Taxonomy" id="267567"/>
    <lineage>
        <taxon>Eukaryota</taxon>
        <taxon>Sar</taxon>
        <taxon>Stramenopiles</taxon>
        <taxon>Ochrophyta</taxon>
        <taxon>Bacillariophyta</taxon>
        <taxon>Coscinodiscophyceae</taxon>
        <taxon>Thalassiosirophycidae</taxon>
        <taxon>Thalassiosirales</taxon>
        <taxon>Skeletonemataceae</taxon>
        <taxon>Skeletonema</taxon>
        <taxon>Skeletonema marinoi-dohrnii complex</taxon>
    </lineage>
</organism>
<gene>
    <name evidence="3" type="ORF">QTG54_013138</name>
</gene>
<comment type="caution">
    <text evidence="3">The sequence shown here is derived from an EMBL/GenBank/DDBJ whole genome shotgun (WGS) entry which is preliminary data.</text>
</comment>
<dbReference type="PANTHER" id="PTHR16166">
    <property type="entry name" value="VACUOLAR PROTEIN SORTING-ASSOCIATED PROTEIN VPS13"/>
    <property type="match status" value="1"/>
</dbReference>
<reference evidence="3" key="1">
    <citation type="submission" date="2023-06" db="EMBL/GenBank/DDBJ databases">
        <title>Survivors Of The Sea: Transcriptome response of Skeletonema marinoi to long-term dormancy.</title>
        <authorList>
            <person name="Pinder M.I.M."/>
            <person name="Kourtchenko O."/>
            <person name="Robertson E.K."/>
            <person name="Larsson T."/>
            <person name="Maumus F."/>
            <person name="Osuna-Cruz C.M."/>
            <person name="Vancaester E."/>
            <person name="Stenow R."/>
            <person name="Vandepoele K."/>
            <person name="Ploug H."/>
            <person name="Bruchert V."/>
            <person name="Godhe A."/>
            <person name="Topel M."/>
        </authorList>
    </citation>
    <scope>NUCLEOTIDE SEQUENCE</scope>
    <source>
        <strain evidence="3">R05AC</strain>
    </source>
</reference>
<feature type="compositionally biased region" description="Basic and acidic residues" evidence="2">
    <location>
        <begin position="1077"/>
        <end position="1091"/>
    </location>
</feature>
<evidence type="ECO:0000256" key="2">
    <source>
        <dbReference type="SAM" id="MobiDB-lite"/>
    </source>
</evidence>
<evidence type="ECO:0000313" key="4">
    <source>
        <dbReference type="Proteomes" id="UP001224775"/>
    </source>
</evidence>
<proteinExistence type="inferred from homology"/>
<sequence length="1152" mass="128650">MSFSKAARRSLGSVLNPGGVLIIRPITALNLPETYTGMFVKLRCGNTMRQTNRADSTVVPVWSEVETPDLSAIANTPVNSQRSPRKAFGKQNSYCESENDVKEIAEWFTPTRYWGKPKQNDLILNVDDFETSKSLHLTVIGEKLQAKEVIGVLEIPLGKALECCSQSMEDFQESLNEGNPWDLTPAYTRTSLTVGNIQIDQQSSNFHCKAPVIFAPSPTKYPHPTVQFVCWKDNVRSKNDMDSFDYVALQLEDMDLKIEEMWLFEVWEFYFHVMKKREARLFARQKIVHTKSSRGFEEEDDSERAIQNATSYLQVDREVKRLKKIYVCKLAFGYTKINLSYFKSAKGNLSSSDTSEDTLLGSGNQVGLDAFRQWSEETNGDVDERNHFAHVNMISTVFPSISDAPIKFQGKQIEHVFEFEGDISKYLLSFYADEALKQIYKLVGSLDLVGNPTMVVSSFSTGLRDFVLQPSRELKHLTKNPSRFGVGVLRGTLSLVSNSTSGVFGFFSRMGSTVGSTAAILTLDKEFQNLHSQQQASQQRNYDRLKQRGFGRVTLLVTRPVHDVVFGVVSASTGLITEPYRGAKKEGVTGFAKGTAVGVIGVFVKPVVGLSDAFAHVMESVHDLAKDMNVLEWKFRSNEKYRLPYVFGIERILVPFDQVDSISAALLKAHPIDKKIDVEDDDEVIVTSEALQISSGLDQYIIVTTKRVVLFKVKVVDGQGYVTVNLVWQALFGEGARITSSLGDRGHNSSILCISRLYSEDTSNHGEHFEFDESEVDPNVISLRNRSRVAYIRPETPRQYAGVQFRRRARPFGATDGVEVNRFIVNGEFKQRPNLLRVHNAICCLGGDYDSTIDEGYANSRGDGVTVFGPLLFEDESNAPEKANLAQLYKSLEHAAWECYSAEQEISPLWLDEAHILRTFTSPPPRTLLIHEDDLVPHRQNVTEQKELLSNVAKVIDKTYCREGEESSSPDDIASGDLQHDSLDGAAPFNLNDIFINDDTGFENEETIEHLSGKNISEQIESEEFEGKSRSDDVFKSANSELMKQDDNIFDVEEQLIGTPSLEAISLRSWTPSPSATREESDEPKGSGLDERLRRVESALERLSVDSSIISGSIASKPLSVIGNTISLSQTENEFAINSNFDIASTTSSIGS</sequence>
<evidence type="ECO:0000256" key="1">
    <source>
        <dbReference type="ARBA" id="ARBA00006545"/>
    </source>
</evidence>
<evidence type="ECO:0008006" key="5">
    <source>
        <dbReference type="Google" id="ProtNLM"/>
    </source>
</evidence>
<evidence type="ECO:0000313" key="3">
    <source>
        <dbReference type="EMBL" id="KAK1736002.1"/>
    </source>
</evidence>
<accession>A0AAD9D6R3</accession>
<protein>
    <recommendedName>
        <fullName evidence="5">Autophagy-related protein 2</fullName>
    </recommendedName>
</protein>
<comment type="similarity">
    <text evidence="1">Belongs to the VPS13 family.</text>
</comment>
<dbReference type="GO" id="GO:0006623">
    <property type="term" value="P:protein targeting to vacuole"/>
    <property type="evidence" value="ECO:0007669"/>
    <property type="project" value="TreeGrafter"/>
</dbReference>
<dbReference type="InterPro" id="IPR026847">
    <property type="entry name" value="VPS13"/>
</dbReference>
<feature type="region of interest" description="Disordered" evidence="2">
    <location>
        <begin position="1067"/>
        <end position="1091"/>
    </location>
</feature>
<dbReference type="PANTHER" id="PTHR16166:SF93">
    <property type="entry name" value="INTERMEMBRANE LIPID TRANSFER PROTEIN VPS13"/>
    <property type="match status" value="1"/>
</dbReference>
<dbReference type="GO" id="GO:0045053">
    <property type="term" value="P:protein retention in Golgi apparatus"/>
    <property type="evidence" value="ECO:0007669"/>
    <property type="project" value="TreeGrafter"/>
</dbReference>